<dbReference type="NCBIfam" id="NF041112">
    <property type="entry name" value="chap_CsgH_alph"/>
    <property type="match status" value="1"/>
</dbReference>
<evidence type="ECO:0000313" key="2">
    <source>
        <dbReference type="EMBL" id="MEN9062706.1"/>
    </source>
</evidence>
<proteinExistence type="predicted"/>
<evidence type="ECO:0000259" key="1">
    <source>
        <dbReference type="Pfam" id="PF21112"/>
    </source>
</evidence>
<protein>
    <submittedName>
        <fullName evidence="2">Curli-like amyloid fiber formation chaperone CsgH</fullName>
    </submittedName>
</protein>
<dbReference type="InterPro" id="IPR048632">
    <property type="entry name" value="CsgH-like"/>
</dbReference>
<dbReference type="Gene3D" id="2.60.40.2420">
    <property type="match status" value="1"/>
</dbReference>
<reference evidence="2 3" key="1">
    <citation type="submission" date="2024-05" db="EMBL/GenBank/DDBJ databases">
        <title>Genome sequence of Ponticoccus litoralis KCCM 90028.</title>
        <authorList>
            <person name="Kim J.M."/>
            <person name="Lee J.K."/>
            <person name="Choi B.J."/>
            <person name="Bayburt H."/>
            <person name="Baek J.H."/>
            <person name="Jeon C.O."/>
        </authorList>
    </citation>
    <scope>NUCLEOTIDE SEQUENCE [LARGE SCALE GENOMIC DNA]</scope>
    <source>
        <strain evidence="2 3">KCCM 90028</strain>
    </source>
</reference>
<dbReference type="InterPro" id="IPR047726">
    <property type="entry name" value="CsgH_dom"/>
</dbReference>
<accession>A0AAW9SQ43</accession>
<dbReference type="AlphaFoldDB" id="A0AAW9SQ43"/>
<dbReference type="InterPro" id="IPR053722">
    <property type="entry name" value="Curli_assembly_CsgC/AgfC"/>
</dbReference>
<gene>
    <name evidence="2" type="primary">csgH</name>
    <name evidence="2" type="ORF">ABFB10_18675</name>
</gene>
<organism evidence="2 3">
    <name type="scientific">Ponticoccus litoralis</name>
    <dbReference type="NCBI Taxonomy" id="422297"/>
    <lineage>
        <taxon>Bacteria</taxon>
        <taxon>Pseudomonadati</taxon>
        <taxon>Pseudomonadota</taxon>
        <taxon>Alphaproteobacteria</taxon>
        <taxon>Rhodobacterales</taxon>
        <taxon>Roseobacteraceae</taxon>
        <taxon>Ponticoccus</taxon>
    </lineage>
</organism>
<feature type="domain" description="CsgH-like" evidence="1">
    <location>
        <begin position="26"/>
        <end position="115"/>
    </location>
</feature>
<sequence>MLLLIVFLQLPMLTSTQLEGVPSKNCIIRMSEDGNFVTLQGVVDAAQWPSGTYSMAVEARQAGSRSLSRQGGKFDGARQSMDGMLVVSSTTVYLSKGSRLAVSLKIEGAERQTTCSLAYER</sequence>
<keyword evidence="3" id="KW-1185">Reference proteome</keyword>
<dbReference type="RefSeq" id="WP_347167646.1">
    <property type="nucleotide sequence ID" value="NZ_JBDNCH010000002.1"/>
</dbReference>
<comment type="caution">
    <text evidence="2">The sequence shown here is derived from an EMBL/GenBank/DDBJ whole genome shotgun (WGS) entry which is preliminary data.</text>
</comment>
<name>A0AAW9SQ43_9RHOB</name>
<evidence type="ECO:0000313" key="3">
    <source>
        <dbReference type="Proteomes" id="UP001428774"/>
    </source>
</evidence>
<dbReference type="Pfam" id="PF21112">
    <property type="entry name" value="CsgH"/>
    <property type="match status" value="1"/>
</dbReference>
<dbReference type="Proteomes" id="UP001428774">
    <property type="component" value="Unassembled WGS sequence"/>
</dbReference>
<dbReference type="EMBL" id="JBDNCH010000002">
    <property type="protein sequence ID" value="MEN9062706.1"/>
    <property type="molecule type" value="Genomic_DNA"/>
</dbReference>